<reference evidence="2 5" key="2">
    <citation type="submission" date="2018-07" db="EMBL/GenBank/DDBJ databases">
        <title>Genome sequences of Haloplanus sp. CBA1113.</title>
        <authorList>
            <person name="Kim Y.B."/>
            <person name="Roh S.W."/>
        </authorList>
    </citation>
    <scope>NUCLEOTIDE SEQUENCE [LARGE SCALE GENOMIC DNA]</scope>
    <source>
        <strain evidence="2 5">CBA1113</strain>
    </source>
</reference>
<protein>
    <submittedName>
        <fullName evidence="2">Uncharacterized protein</fullName>
    </submittedName>
</protein>
<keyword evidence="1" id="KW-0472">Membrane</keyword>
<dbReference type="AlphaFoldDB" id="A0A345E120"/>
<accession>A0A345E120</accession>
<dbReference type="Proteomes" id="UP000253273">
    <property type="component" value="Chromosome"/>
</dbReference>
<dbReference type="EMBL" id="CP031148">
    <property type="protein sequence ID" value="AXG09239.1"/>
    <property type="molecule type" value="Genomic_DNA"/>
</dbReference>
<sequence>MDRTLLGWLGTLVGVSILTPIVLYLFTGAVVGFLVACGGGPEGTFVVGTSGTDTLSLSCAAVRTLVKTVVTVGGSAATTVSVALVAVADIVRESSGIGR</sequence>
<accession>A0A345EAL7</accession>
<keyword evidence="1" id="KW-1133">Transmembrane helix</keyword>
<reference evidence="3 4" key="1">
    <citation type="submission" date="2018-07" db="EMBL/GenBank/DDBJ databases">
        <title>Genome sequences of Haloplanus sp. CBA1112.</title>
        <authorList>
            <person name="Kim Y.B."/>
            <person name="Roh S.W."/>
        </authorList>
    </citation>
    <scope>NUCLEOTIDE SEQUENCE [LARGE SCALE GENOMIC DNA]</scope>
    <source>
        <strain evidence="3 4">CBA1112</strain>
    </source>
</reference>
<name>A0A345E120_9EURY</name>
<dbReference type="KEGG" id="haj:DU500_05250"/>
<proteinExistence type="predicted"/>
<dbReference type="EMBL" id="CP031150">
    <property type="protein sequence ID" value="AXG05892.1"/>
    <property type="molecule type" value="Genomic_DNA"/>
</dbReference>
<dbReference type="KEGG" id="haq:DU484_04810"/>
<dbReference type="GeneID" id="37286274"/>
<evidence type="ECO:0000313" key="4">
    <source>
        <dbReference type="Proteomes" id="UP000252985"/>
    </source>
</evidence>
<gene>
    <name evidence="3" type="ORF">DU484_04810</name>
    <name evidence="2" type="ORF">DU500_05250</name>
</gene>
<keyword evidence="1" id="KW-0812">Transmembrane</keyword>
<keyword evidence="5" id="KW-1185">Reference proteome</keyword>
<dbReference type="Proteomes" id="UP000252985">
    <property type="component" value="Chromosome"/>
</dbReference>
<evidence type="ECO:0000313" key="5">
    <source>
        <dbReference type="Proteomes" id="UP000253273"/>
    </source>
</evidence>
<evidence type="ECO:0000256" key="1">
    <source>
        <dbReference type="SAM" id="Phobius"/>
    </source>
</evidence>
<dbReference type="RefSeq" id="WP_114585040.1">
    <property type="nucleotide sequence ID" value="NZ_CP031148.1"/>
</dbReference>
<organism evidence="2 5">
    <name type="scientific">Haloplanus rubicundus</name>
    <dbReference type="NCBI Taxonomy" id="1547898"/>
    <lineage>
        <taxon>Archaea</taxon>
        <taxon>Methanobacteriati</taxon>
        <taxon>Methanobacteriota</taxon>
        <taxon>Stenosarchaea group</taxon>
        <taxon>Halobacteria</taxon>
        <taxon>Halobacteriales</taxon>
        <taxon>Haloferacaceae</taxon>
        <taxon>Haloplanus</taxon>
    </lineage>
</organism>
<dbReference type="OrthoDB" id="307072at2157"/>
<evidence type="ECO:0000313" key="2">
    <source>
        <dbReference type="EMBL" id="AXG05892.1"/>
    </source>
</evidence>
<evidence type="ECO:0000313" key="3">
    <source>
        <dbReference type="EMBL" id="AXG09239.1"/>
    </source>
</evidence>
<feature type="transmembrane region" description="Helical" evidence="1">
    <location>
        <begin position="6"/>
        <end position="26"/>
    </location>
</feature>